<reference evidence="3 4" key="1">
    <citation type="journal article" date="2012" name="BMC Genomics">
        <title>Comparative genomic analysis of human infective Trypanosoma cruzi lineages with the bat-restricted subspecies T. cruzi marinkellei.</title>
        <authorList>
            <person name="Franzen O."/>
            <person name="Talavera-Lopez C."/>
            <person name="Ochaya S."/>
            <person name="Butler C.E."/>
            <person name="Messenger L.A."/>
            <person name="Lewis M.D."/>
            <person name="Llewellyn M.S."/>
            <person name="Marinkelle C.J."/>
            <person name="Tyler K.M."/>
            <person name="Miles M.A."/>
            <person name="Andersson B."/>
        </authorList>
    </citation>
    <scope>NUCLEOTIDE SEQUENCE [LARGE SCALE GENOMIC DNA]</scope>
    <source>
        <strain evidence="3 4">B7</strain>
    </source>
</reference>
<dbReference type="Proteomes" id="UP000007350">
    <property type="component" value="Unassembled WGS sequence"/>
</dbReference>
<evidence type="ECO:0000256" key="2">
    <source>
        <dbReference type="SAM" id="SignalP"/>
    </source>
</evidence>
<feature type="transmembrane region" description="Helical" evidence="1">
    <location>
        <begin position="469"/>
        <end position="494"/>
    </location>
</feature>
<keyword evidence="2" id="KW-0732">Signal</keyword>
<proteinExistence type="predicted"/>
<comment type="caution">
    <text evidence="3">The sequence shown here is derived from an EMBL/GenBank/DDBJ whole genome shotgun (WGS) entry which is preliminary data.</text>
</comment>
<keyword evidence="1" id="KW-0812">Transmembrane</keyword>
<keyword evidence="1" id="KW-1133">Transmembrane helix</keyword>
<dbReference type="OrthoDB" id="248975at2759"/>
<evidence type="ECO:0000256" key="1">
    <source>
        <dbReference type="SAM" id="Phobius"/>
    </source>
</evidence>
<dbReference type="SUPFAM" id="SSF53254">
    <property type="entry name" value="Phosphoglycerate mutase-like"/>
    <property type="match status" value="1"/>
</dbReference>
<gene>
    <name evidence="3" type="ORF">MOQ_001451</name>
</gene>
<feature type="chain" id="PRO_5003862787" evidence="2">
    <location>
        <begin position="25"/>
        <end position="525"/>
    </location>
</feature>
<dbReference type="Gene3D" id="3.40.50.1240">
    <property type="entry name" value="Phosphoglycerate mutase-like"/>
    <property type="match status" value="1"/>
</dbReference>
<protein>
    <submittedName>
        <fullName evidence="3">Membrane-bound acid phosphatase, putative</fullName>
    </submittedName>
</protein>
<keyword evidence="1" id="KW-0472">Membrane</keyword>
<dbReference type="EMBL" id="AHKC01005835">
    <property type="protein sequence ID" value="EKF38342.1"/>
    <property type="molecule type" value="Genomic_DNA"/>
</dbReference>
<evidence type="ECO:0000313" key="4">
    <source>
        <dbReference type="Proteomes" id="UP000007350"/>
    </source>
</evidence>
<keyword evidence="4" id="KW-1185">Reference proteome</keyword>
<feature type="signal peptide" evidence="2">
    <location>
        <begin position="1"/>
        <end position="24"/>
    </location>
</feature>
<dbReference type="AlphaFoldDB" id="K2PB63"/>
<sequence>MSYQSITTAWCVAILLLAVTGANGLYVLELVQVAHRHGVSPPPVATPNREKMCSPNGASSCTAIAKRGVEQMTAMGAHIRQLYSGDAATSGSATWFQPPYDVSAVSTRSIADPATVQAAAALLGGIYASESATIVPTIISTALERDTLLNVEAFPSSTITRMVNAKAFNEALEAVVDEQFPDASVVEAMGAEVGLDALCSAPATRVVCCQRLQKLAVIYAAMGVTDGVPTVMANKAKLDAVAPRTSTSRRATTPACPRMRRAEAWGYNASVPQDAARGSLGLPLAQELLRNMRAKMLPEDDANRNTKTMMQYAHRVPIQTALGHDPSDATPLGETFLVDLLRDDTTNAYFVRLRYAAATNGAPAAAFFPFRCLSAADVPTDATTADGVICPFDDFARFVESSSGTSAAGAACYLDEETRKKFGCSVEGAAPSPECARYRAMCPAQACPGGQVYDVRDDSCKPRVVLSDVISNGAGVGVGIAAVVLGFLLSLFLLHLCPMLCMTKGASEMHGDCPGDVDVSTVPRQ</sequence>
<accession>K2PB63</accession>
<organism evidence="3 4">
    <name type="scientific">Trypanosoma cruzi marinkellei</name>
    <dbReference type="NCBI Taxonomy" id="85056"/>
    <lineage>
        <taxon>Eukaryota</taxon>
        <taxon>Discoba</taxon>
        <taxon>Euglenozoa</taxon>
        <taxon>Kinetoplastea</taxon>
        <taxon>Metakinetoplastina</taxon>
        <taxon>Trypanosomatida</taxon>
        <taxon>Trypanosomatidae</taxon>
        <taxon>Trypanosoma</taxon>
        <taxon>Schizotrypanum</taxon>
    </lineage>
</organism>
<dbReference type="InterPro" id="IPR029033">
    <property type="entry name" value="His_PPase_superfam"/>
</dbReference>
<evidence type="ECO:0000313" key="3">
    <source>
        <dbReference type="EMBL" id="EKF38342.1"/>
    </source>
</evidence>
<name>K2PB63_TRYCR</name>